<name>A0AAD8ER80_DIPPU</name>
<dbReference type="AlphaFoldDB" id="A0AAD8ER80"/>
<keyword evidence="3" id="KW-1185">Reference proteome</keyword>
<accession>A0AAD8ER80</accession>
<gene>
    <name evidence="2" type="ORF">L9F63_026452</name>
</gene>
<feature type="chain" id="PRO_5042207786" evidence="1">
    <location>
        <begin position="22"/>
        <end position="215"/>
    </location>
</feature>
<feature type="signal peptide" evidence="1">
    <location>
        <begin position="1"/>
        <end position="21"/>
    </location>
</feature>
<evidence type="ECO:0000256" key="1">
    <source>
        <dbReference type="SAM" id="SignalP"/>
    </source>
</evidence>
<proteinExistence type="predicted"/>
<evidence type="ECO:0000313" key="2">
    <source>
        <dbReference type="EMBL" id="KAJ9599698.1"/>
    </source>
</evidence>
<sequence length="215" mass="24459">MSNMKAALVFGILCTFQVITGQTSNAALDEIQTVIGHIDYRLANLDYALRRREEYVHEAVRMASVQLDRKQSEYSGRIEICTYIHGIDESLIPACLEVAQKNIMELMADARSELENANSKEADSTNVMRSDISLAYEDQEKIKNDIYQKIEVCKTHVSEELVNDCLNDLVPDLKEREEEMAVRIEQQILSIQESMPPSYQNIQNAISIIVQDLDV</sequence>
<dbReference type="EMBL" id="JASPKZ010000656">
    <property type="protein sequence ID" value="KAJ9599698.1"/>
    <property type="molecule type" value="Genomic_DNA"/>
</dbReference>
<feature type="non-terminal residue" evidence="2">
    <location>
        <position position="1"/>
    </location>
</feature>
<protein>
    <submittedName>
        <fullName evidence="2">Uncharacterized protein</fullName>
    </submittedName>
</protein>
<organism evidence="2 3">
    <name type="scientific">Diploptera punctata</name>
    <name type="common">Pacific beetle cockroach</name>
    <dbReference type="NCBI Taxonomy" id="6984"/>
    <lineage>
        <taxon>Eukaryota</taxon>
        <taxon>Metazoa</taxon>
        <taxon>Ecdysozoa</taxon>
        <taxon>Arthropoda</taxon>
        <taxon>Hexapoda</taxon>
        <taxon>Insecta</taxon>
        <taxon>Pterygota</taxon>
        <taxon>Neoptera</taxon>
        <taxon>Polyneoptera</taxon>
        <taxon>Dictyoptera</taxon>
        <taxon>Blattodea</taxon>
        <taxon>Blaberoidea</taxon>
        <taxon>Blaberidae</taxon>
        <taxon>Diplopterinae</taxon>
        <taxon>Diploptera</taxon>
    </lineage>
</organism>
<comment type="caution">
    <text evidence="2">The sequence shown here is derived from an EMBL/GenBank/DDBJ whole genome shotgun (WGS) entry which is preliminary data.</text>
</comment>
<keyword evidence="1" id="KW-0732">Signal</keyword>
<reference evidence="2" key="2">
    <citation type="submission" date="2023-05" db="EMBL/GenBank/DDBJ databases">
        <authorList>
            <person name="Fouks B."/>
        </authorList>
    </citation>
    <scope>NUCLEOTIDE SEQUENCE</scope>
    <source>
        <strain evidence="2">Stay&amp;Tobe</strain>
        <tissue evidence="2">Testes</tissue>
    </source>
</reference>
<reference evidence="2" key="1">
    <citation type="journal article" date="2023" name="IScience">
        <title>Live-bearing cockroach genome reveals convergent evolutionary mechanisms linked to viviparity in insects and beyond.</title>
        <authorList>
            <person name="Fouks B."/>
            <person name="Harrison M.C."/>
            <person name="Mikhailova A.A."/>
            <person name="Marchal E."/>
            <person name="English S."/>
            <person name="Carruthers M."/>
            <person name="Jennings E.C."/>
            <person name="Chiamaka E.L."/>
            <person name="Frigard R.A."/>
            <person name="Pippel M."/>
            <person name="Attardo G.M."/>
            <person name="Benoit J.B."/>
            <person name="Bornberg-Bauer E."/>
            <person name="Tobe S.S."/>
        </authorList>
    </citation>
    <scope>NUCLEOTIDE SEQUENCE</scope>
    <source>
        <strain evidence="2">Stay&amp;Tobe</strain>
    </source>
</reference>
<dbReference type="Proteomes" id="UP001233999">
    <property type="component" value="Unassembled WGS sequence"/>
</dbReference>
<evidence type="ECO:0000313" key="3">
    <source>
        <dbReference type="Proteomes" id="UP001233999"/>
    </source>
</evidence>